<dbReference type="EMBL" id="LCWV01000098">
    <property type="protein sequence ID" value="PWI64091.1"/>
    <property type="molecule type" value="Genomic_DNA"/>
</dbReference>
<sequence length="222" mass="23347">TWAGVLKIVRWHVSECRPKWLPVEGSDKPPEAKPSTQAANLTDAFCNSDRQELQSGDGTRGSRGPQAEDDGSMVVVAAAAAAKAPGVDRPDVDPKPAAKEAAGPAAKPDATRNASVPQVGGPRCMVEGRPPDKDGRRKALTDKAQGNCTAQAPARKKQQDQLVSREGRRRGPETVAPQRQAASNGWVEPPPVRSGLSSKPGSPGRALTKCGRAPLADMLARM</sequence>
<feature type="compositionally biased region" description="Basic and acidic residues" evidence="1">
    <location>
        <begin position="86"/>
        <end position="98"/>
    </location>
</feature>
<comment type="caution">
    <text evidence="2">The sequence shown here is derived from an EMBL/GenBank/DDBJ whole genome shotgun (WGS) entry which is preliminary data.</text>
</comment>
<evidence type="ECO:0000256" key="1">
    <source>
        <dbReference type="SAM" id="MobiDB-lite"/>
    </source>
</evidence>
<feature type="non-terminal residue" evidence="2">
    <location>
        <position position="1"/>
    </location>
</feature>
<feature type="compositionally biased region" description="Low complexity" evidence="1">
    <location>
        <begin position="99"/>
        <end position="108"/>
    </location>
</feature>
<feature type="region of interest" description="Disordered" evidence="1">
    <location>
        <begin position="20"/>
        <end position="222"/>
    </location>
</feature>
<evidence type="ECO:0000313" key="2">
    <source>
        <dbReference type="EMBL" id="PWI64091.1"/>
    </source>
</evidence>
<organism evidence="2 3">
    <name type="scientific">Purpureocillium lilacinum</name>
    <name type="common">Paecilomyces lilacinus</name>
    <dbReference type="NCBI Taxonomy" id="33203"/>
    <lineage>
        <taxon>Eukaryota</taxon>
        <taxon>Fungi</taxon>
        <taxon>Dikarya</taxon>
        <taxon>Ascomycota</taxon>
        <taxon>Pezizomycotina</taxon>
        <taxon>Sordariomycetes</taxon>
        <taxon>Hypocreomycetidae</taxon>
        <taxon>Hypocreales</taxon>
        <taxon>Ophiocordycipitaceae</taxon>
        <taxon>Purpureocillium</taxon>
    </lineage>
</organism>
<feature type="compositionally biased region" description="Low complexity" evidence="1">
    <location>
        <begin position="74"/>
        <end position="84"/>
    </location>
</feature>
<proteinExistence type="predicted"/>
<dbReference type="AlphaFoldDB" id="A0A2U3DPA8"/>
<name>A0A2U3DPA8_PURLI</name>
<evidence type="ECO:0000313" key="3">
    <source>
        <dbReference type="Proteomes" id="UP000245956"/>
    </source>
</evidence>
<accession>A0A2U3DPA8</accession>
<protein>
    <submittedName>
        <fullName evidence="2">Uncharacterized protein</fullName>
    </submittedName>
</protein>
<feature type="compositionally biased region" description="Basic and acidic residues" evidence="1">
    <location>
        <begin position="129"/>
        <end position="141"/>
    </location>
</feature>
<reference evidence="2 3" key="1">
    <citation type="journal article" date="2016" name="Front. Microbiol.">
        <title>Genome and transcriptome sequences reveal the specific parasitism of the nematophagous Purpureocillium lilacinum 36-1.</title>
        <authorList>
            <person name="Xie J."/>
            <person name="Li S."/>
            <person name="Mo C."/>
            <person name="Xiao X."/>
            <person name="Peng D."/>
            <person name="Wang G."/>
            <person name="Xiao Y."/>
        </authorList>
    </citation>
    <scope>NUCLEOTIDE SEQUENCE [LARGE SCALE GENOMIC DNA]</scope>
    <source>
        <strain evidence="2 3">36-1</strain>
    </source>
</reference>
<gene>
    <name evidence="2" type="ORF">PCL_12674</name>
</gene>
<feature type="compositionally biased region" description="Basic and acidic residues" evidence="1">
    <location>
        <begin position="157"/>
        <end position="172"/>
    </location>
</feature>
<dbReference type="Proteomes" id="UP000245956">
    <property type="component" value="Unassembled WGS sequence"/>
</dbReference>